<proteinExistence type="predicted"/>
<organism evidence="1 2">
    <name type="scientific">Archaeoglobus fulgidus DSM 8774</name>
    <dbReference type="NCBI Taxonomy" id="1344584"/>
    <lineage>
        <taxon>Archaea</taxon>
        <taxon>Methanobacteriati</taxon>
        <taxon>Methanobacteriota</taxon>
        <taxon>Archaeoglobi</taxon>
        <taxon>Archaeoglobales</taxon>
        <taxon>Archaeoglobaceae</taxon>
        <taxon>Archaeoglobus</taxon>
    </lineage>
</organism>
<evidence type="ECO:0000313" key="2">
    <source>
        <dbReference type="Proteomes" id="UP000028501"/>
    </source>
</evidence>
<dbReference type="HOGENOM" id="CLU_2353063_0_0_2"/>
<dbReference type="GeneID" id="24795882"/>
<dbReference type="RefSeq" id="WP_010879625.1">
    <property type="nucleotide sequence ID" value="NZ_CP006577.1"/>
</dbReference>
<dbReference type="Proteomes" id="UP000028501">
    <property type="component" value="Chromosome"/>
</dbReference>
<accession>A0A075WGK5</accession>
<dbReference type="AlphaFoldDB" id="A0A075WGK5"/>
<dbReference type="EMBL" id="CP006577">
    <property type="protein sequence ID" value="AIG99121.1"/>
    <property type="molecule type" value="Genomic_DNA"/>
</dbReference>
<dbReference type="KEGG" id="afg:AFULGI_00024040"/>
<protein>
    <submittedName>
        <fullName evidence="1">Uncharacterized protein</fullName>
    </submittedName>
</protein>
<reference evidence="1 2" key="1">
    <citation type="submission" date="2013-07" db="EMBL/GenBank/DDBJ databases">
        <title>Genome of Archaeoglobus fulgidus.</title>
        <authorList>
            <person name="Fiebig A."/>
            <person name="Birkeland N.-K."/>
        </authorList>
    </citation>
    <scope>NUCLEOTIDE SEQUENCE [LARGE SCALE GENOMIC DNA]</scope>
    <source>
        <strain evidence="1 2">DSM 8774</strain>
    </source>
</reference>
<sequence>MLASVLILGAIAVGSAIPTIAELKVDRSLCRKSPMEEFYVFENGEWVKKEELADWWLCIDVDSIERSDYYSAAKKAIELQKLGRDSPYYGGEWIGC</sequence>
<evidence type="ECO:0000313" key="1">
    <source>
        <dbReference type="EMBL" id="AIG99121.1"/>
    </source>
</evidence>
<name>A0A075WGK5_ARCFL</name>
<gene>
    <name evidence="1" type="ORF">AFULGI_00024040</name>
</gene>